<evidence type="ECO:0000313" key="20">
    <source>
        <dbReference type="EMBL" id="SFR43266.1"/>
    </source>
</evidence>
<keyword evidence="7" id="KW-1003">Cell membrane</keyword>
<keyword evidence="21" id="KW-1185">Reference proteome</keyword>
<dbReference type="GO" id="GO:0005886">
    <property type="term" value="C:plasma membrane"/>
    <property type="evidence" value="ECO:0007669"/>
    <property type="project" value="UniProtKB-SubCell"/>
</dbReference>
<evidence type="ECO:0000256" key="9">
    <source>
        <dbReference type="ARBA" id="ARBA00022532"/>
    </source>
</evidence>
<keyword evidence="15 18" id="KW-0408">Iron</keyword>
<keyword evidence="13" id="KW-0249">Electron transport</keyword>
<evidence type="ECO:0000256" key="5">
    <source>
        <dbReference type="ARBA" id="ARBA00020076"/>
    </source>
</evidence>
<comment type="function">
    <text evidence="1">Membrane-anchoring subunit of succinate dehydrogenase (SDH).</text>
</comment>
<comment type="subcellular location">
    <subcellularLocation>
        <location evidence="2">Cell inner membrane</location>
        <topology evidence="2">Multi-pass membrane protein</topology>
    </subcellularLocation>
</comment>
<dbReference type="InterPro" id="IPR018495">
    <property type="entry name" value="Succ_DH_cyt_bsu_CS"/>
</dbReference>
<dbReference type="Gene3D" id="1.20.1300.10">
    <property type="entry name" value="Fumarate reductase/succinate dehydrogenase, transmembrane subunit"/>
    <property type="match status" value="1"/>
</dbReference>
<evidence type="ECO:0000256" key="10">
    <source>
        <dbReference type="ARBA" id="ARBA00022617"/>
    </source>
</evidence>
<keyword evidence="6" id="KW-0813">Transport</keyword>
<comment type="pathway">
    <text evidence="3">Carbohydrate metabolism; tricarboxylic acid cycle.</text>
</comment>
<dbReference type="STRING" id="650891.SAMN05216203_0262"/>
<dbReference type="Pfam" id="PF01127">
    <property type="entry name" value="Sdh_cyt"/>
    <property type="match status" value="1"/>
</dbReference>
<keyword evidence="11 19" id="KW-0812">Transmembrane</keyword>
<evidence type="ECO:0000256" key="8">
    <source>
        <dbReference type="ARBA" id="ARBA00022519"/>
    </source>
</evidence>
<comment type="similarity">
    <text evidence="4">Belongs to the cytochrome b560 family.</text>
</comment>
<keyword evidence="16 19" id="KW-0472">Membrane</keyword>
<feature type="transmembrane region" description="Helical" evidence="19">
    <location>
        <begin position="21"/>
        <end position="44"/>
    </location>
</feature>
<sequence>MNSKRPVNLDLGKFHFPLPAITSILHRISGVIMFVGVAFLLYGLDLSLSGEAGFNRVNELLDSFLAKLIIWGILSALLFHLVAGIKHLLMDMGIGEELESGRLAAKLTVVISVILIILAGAWVWL</sequence>
<dbReference type="EMBL" id="FOYW01000001">
    <property type="protein sequence ID" value="SFR43266.1"/>
    <property type="molecule type" value="Genomic_DNA"/>
</dbReference>
<feature type="transmembrane region" description="Helical" evidence="19">
    <location>
        <begin position="103"/>
        <end position="124"/>
    </location>
</feature>
<dbReference type="SUPFAM" id="SSF81343">
    <property type="entry name" value="Fumarate reductase respiratory complex transmembrane subunits"/>
    <property type="match status" value="1"/>
</dbReference>
<dbReference type="CDD" id="cd03499">
    <property type="entry name" value="SQR_TypeC_SdhC"/>
    <property type="match status" value="1"/>
</dbReference>
<name>A0A1I6GMA5_9GAMM</name>
<comment type="cofactor">
    <cofactor evidence="18">
        <name>heme</name>
        <dbReference type="ChEBI" id="CHEBI:30413"/>
    </cofactor>
    <text evidence="18">The heme is bound between the two transmembrane subunits.</text>
</comment>
<keyword evidence="9" id="KW-0816">Tricarboxylic acid cycle</keyword>
<feature type="binding site" description="axial binding residue" evidence="18">
    <location>
        <position position="80"/>
    </location>
    <ligand>
        <name>heme</name>
        <dbReference type="ChEBI" id="CHEBI:30413"/>
        <note>ligand shared with second transmembrane subunit</note>
    </ligand>
    <ligandPart>
        <name>Fe</name>
        <dbReference type="ChEBI" id="CHEBI:18248"/>
    </ligandPart>
</feature>
<dbReference type="GO" id="GO:0006099">
    <property type="term" value="P:tricarboxylic acid cycle"/>
    <property type="evidence" value="ECO:0007669"/>
    <property type="project" value="UniProtKB-KW"/>
</dbReference>
<evidence type="ECO:0000256" key="12">
    <source>
        <dbReference type="ARBA" id="ARBA00022723"/>
    </source>
</evidence>
<dbReference type="Proteomes" id="UP000198644">
    <property type="component" value="Unassembled WGS sequence"/>
</dbReference>
<dbReference type="InterPro" id="IPR014314">
    <property type="entry name" value="Succ_DH_cytb556"/>
</dbReference>
<dbReference type="AlphaFoldDB" id="A0A1I6GMA5"/>
<reference evidence="20 21" key="1">
    <citation type="submission" date="2016-10" db="EMBL/GenBank/DDBJ databases">
        <authorList>
            <person name="de Groot N.N."/>
        </authorList>
    </citation>
    <scope>NUCLEOTIDE SEQUENCE [LARGE SCALE GENOMIC DNA]</scope>
    <source>
        <strain evidence="20 21">CGMCC 1.9167</strain>
    </source>
</reference>
<keyword evidence="12 18" id="KW-0479">Metal-binding</keyword>
<dbReference type="PROSITE" id="PS01000">
    <property type="entry name" value="SDH_CYT_1"/>
    <property type="match status" value="1"/>
</dbReference>
<evidence type="ECO:0000256" key="3">
    <source>
        <dbReference type="ARBA" id="ARBA00005163"/>
    </source>
</evidence>
<comment type="subunit">
    <text evidence="17">Part of an enzyme complex containing four subunits: a flavoprotein, an iron-sulfur protein, plus two membrane-anchoring proteins, SdhC and SdhD. The complex can form homotrimers.</text>
</comment>
<protein>
    <recommendedName>
        <fullName evidence="5">Succinate dehydrogenase cytochrome b556 subunit</fullName>
    </recommendedName>
</protein>
<evidence type="ECO:0000256" key="6">
    <source>
        <dbReference type="ARBA" id="ARBA00022448"/>
    </source>
</evidence>
<dbReference type="PANTHER" id="PTHR10978">
    <property type="entry name" value="SUCCINATE DEHYDROGENASE CYTOCHROME B560 SUBUNIT"/>
    <property type="match status" value="1"/>
</dbReference>
<evidence type="ECO:0000256" key="14">
    <source>
        <dbReference type="ARBA" id="ARBA00022989"/>
    </source>
</evidence>
<dbReference type="FunFam" id="1.20.1300.10:FF:000005">
    <property type="entry name" value="Succinate dehydrogenase cytochrome b556 subunit"/>
    <property type="match status" value="1"/>
</dbReference>
<evidence type="ECO:0000256" key="16">
    <source>
        <dbReference type="ARBA" id="ARBA00023136"/>
    </source>
</evidence>
<evidence type="ECO:0000256" key="11">
    <source>
        <dbReference type="ARBA" id="ARBA00022692"/>
    </source>
</evidence>
<dbReference type="NCBIfam" id="TIGR02970">
    <property type="entry name" value="succ_dehyd_cytB"/>
    <property type="match status" value="1"/>
</dbReference>
<keyword evidence="8" id="KW-0997">Cell inner membrane</keyword>
<evidence type="ECO:0000256" key="13">
    <source>
        <dbReference type="ARBA" id="ARBA00022982"/>
    </source>
</evidence>
<gene>
    <name evidence="20" type="ORF">SAMN05216203_0262</name>
</gene>
<evidence type="ECO:0000256" key="1">
    <source>
        <dbReference type="ARBA" id="ARBA00004050"/>
    </source>
</evidence>
<dbReference type="OrthoDB" id="9799441at2"/>
<keyword evidence="14 19" id="KW-1133">Transmembrane helix</keyword>
<evidence type="ECO:0000256" key="19">
    <source>
        <dbReference type="SAM" id="Phobius"/>
    </source>
</evidence>
<evidence type="ECO:0000313" key="21">
    <source>
        <dbReference type="Proteomes" id="UP000198644"/>
    </source>
</evidence>
<dbReference type="PIRSF" id="PIRSF000178">
    <property type="entry name" value="SDH_cyt_b560"/>
    <property type="match status" value="1"/>
</dbReference>
<dbReference type="InterPro" id="IPR000701">
    <property type="entry name" value="SuccDH_FuR_B_TM-su"/>
</dbReference>
<feature type="transmembrane region" description="Helical" evidence="19">
    <location>
        <begin position="64"/>
        <end position="83"/>
    </location>
</feature>
<proteinExistence type="inferred from homology"/>
<organism evidence="20 21">
    <name type="scientific">Marinobacter daqiaonensis</name>
    <dbReference type="NCBI Taxonomy" id="650891"/>
    <lineage>
        <taxon>Bacteria</taxon>
        <taxon>Pseudomonadati</taxon>
        <taxon>Pseudomonadota</taxon>
        <taxon>Gammaproteobacteria</taxon>
        <taxon>Pseudomonadales</taxon>
        <taxon>Marinobacteraceae</taxon>
        <taxon>Marinobacter</taxon>
    </lineage>
</organism>
<evidence type="ECO:0000256" key="15">
    <source>
        <dbReference type="ARBA" id="ARBA00023004"/>
    </source>
</evidence>
<evidence type="ECO:0000256" key="4">
    <source>
        <dbReference type="ARBA" id="ARBA00007244"/>
    </source>
</evidence>
<evidence type="ECO:0000256" key="17">
    <source>
        <dbReference type="ARBA" id="ARBA00025912"/>
    </source>
</evidence>
<dbReference type="GO" id="GO:0009055">
    <property type="term" value="F:electron transfer activity"/>
    <property type="evidence" value="ECO:0007669"/>
    <property type="project" value="InterPro"/>
</dbReference>
<accession>A0A1I6GMA5</accession>
<dbReference type="InterPro" id="IPR034804">
    <property type="entry name" value="SQR/QFR_C/D"/>
</dbReference>
<dbReference type="RefSeq" id="WP_092008506.1">
    <property type="nucleotide sequence ID" value="NZ_FOYW01000001.1"/>
</dbReference>
<keyword evidence="10 18" id="KW-0349">Heme</keyword>
<evidence type="ECO:0000256" key="7">
    <source>
        <dbReference type="ARBA" id="ARBA00022475"/>
    </source>
</evidence>
<evidence type="ECO:0000256" key="18">
    <source>
        <dbReference type="PIRSR" id="PIRSR000178-1"/>
    </source>
</evidence>
<dbReference type="GO" id="GO:0046872">
    <property type="term" value="F:metal ion binding"/>
    <property type="evidence" value="ECO:0007669"/>
    <property type="project" value="UniProtKB-KW"/>
</dbReference>
<evidence type="ECO:0000256" key="2">
    <source>
        <dbReference type="ARBA" id="ARBA00004429"/>
    </source>
</evidence>
<dbReference type="PANTHER" id="PTHR10978:SF5">
    <property type="entry name" value="SUCCINATE DEHYDROGENASE CYTOCHROME B560 SUBUNIT, MITOCHONDRIAL"/>
    <property type="match status" value="1"/>
</dbReference>